<evidence type="ECO:0000313" key="2">
    <source>
        <dbReference type="EMBL" id="WQG91612.1"/>
    </source>
</evidence>
<gene>
    <name evidence="1" type="ORF">SAMN05661012_00655</name>
    <name evidence="2" type="ORF">SR876_08865</name>
</gene>
<name>A0A1K1MKB1_9BACT</name>
<evidence type="ECO:0000313" key="1">
    <source>
        <dbReference type="EMBL" id="SFW23620.1"/>
    </source>
</evidence>
<evidence type="ECO:0000313" key="3">
    <source>
        <dbReference type="Proteomes" id="UP000183788"/>
    </source>
</evidence>
<reference evidence="1 3" key="1">
    <citation type="submission" date="2016-11" db="EMBL/GenBank/DDBJ databases">
        <authorList>
            <person name="Jaros S."/>
            <person name="Januszkiewicz K."/>
            <person name="Wedrychowicz H."/>
        </authorList>
    </citation>
    <scope>NUCLEOTIDE SEQUENCE [LARGE SCALE GENOMIC DNA]</scope>
    <source>
        <strain evidence="1 3">DSM 784</strain>
    </source>
</reference>
<evidence type="ECO:0000313" key="4">
    <source>
        <dbReference type="Proteomes" id="UP001326715"/>
    </source>
</evidence>
<dbReference type="Proteomes" id="UP000183788">
    <property type="component" value="Unassembled WGS sequence"/>
</dbReference>
<dbReference type="AlphaFoldDB" id="A0A1K1MKB1"/>
<dbReference type="EMBL" id="CP140154">
    <property type="protein sequence ID" value="WQG91612.1"/>
    <property type="molecule type" value="Genomic_DNA"/>
</dbReference>
<proteinExistence type="predicted"/>
<keyword evidence="4" id="KW-1185">Reference proteome</keyword>
<dbReference type="STRING" id="1004.SAMN05661012_00655"/>
<accession>A0A1K1MKB1</accession>
<sequence length="102" mass="11559">MEIGKAENERGVRGDIHYTCYDRISGKKLPDIMFSVYKHHHSEAAVKFQAGLQDEITVPVGSFYIEVIEETLHFGPAFIQAVRVEKNKITNIRIYIGSGYVS</sequence>
<dbReference type="RefSeq" id="WP_072357181.1">
    <property type="nucleotide sequence ID" value="NZ_CP139972.1"/>
</dbReference>
<protein>
    <submittedName>
        <fullName evidence="1">Uncharacterized protein</fullName>
    </submittedName>
</protein>
<organism evidence="1 3">
    <name type="scientific">Chitinophaga sancti</name>
    <dbReference type="NCBI Taxonomy" id="1004"/>
    <lineage>
        <taxon>Bacteria</taxon>
        <taxon>Pseudomonadati</taxon>
        <taxon>Bacteroidota</taxon>
        <taxon>Chitinophagia</taxon>
        <taxon>Chitinophagales</taxon>
        <taxon>Chitinophagaceae</taxon>
        <taxon>Chitinophaga</taxon>
    </lineage>
</organism>
<reference evidence="2 4" key="2">
    <citation type="submission" date="2023-11" db="EMBL/GenBank/DDBJ databases">
        <title>MicrobeMod: A computational toolkit for identifying prokaryotic methylation and restriction-modification with nanopore sequencing.</title>
        <authorList>
            <person name="Crits-Christoph A."/>
            <person name="Kang S.C."/>
            <person name="Lee H."/>
            <person name="Ostrov N."/>
        </authorList>
    </citation>
    <scope>NUCLEOTIDE SEQUENCE [LARGE SCALE GENOMIC DNA]</scope>
    <source>
        <strain evidence="2 4">ATCC 23090</strain>
    </source>
</reference>
<dbReference type="EMBL" id="FPIZ01000002">
    <property type="protein sequence ID" value="SFW23620.1"/>
    <property type="molecule type" value="Genomic_DNA"/>
</dbReference>
<dbReference type="Proteomes" id="UP001326715">
    <property type="component" value="Chromosome"/>
</dbReference>